<sequence>MSIQFTVDRSTSLELEKREYKVSDPSENSKELVIHKQIAFFIKLNGVF</sequence>
<reference evidence="1" key="1">
    <citation type="submission" date="2018-05" db="EMBL/GenBank/DDBJ databases">
        <authorList>
            <person name="Lanie J.A."/>
            <person name="Ng W.-L."/>
            <person name="Kazmierczak K.M."/>
            <person name="Andrzejewski T.M."/>
            <person name="Davidsen T.M."/>
            <person name="Wayne K.J."/>
            <person name="Tettelin H."/>
            <person name="Glass J.I."/>
            <person name="Rusch D."/>
            <person name="Podicherti R."/>
            <person name="Tsui H.-C.T."/>
            <person name="Winkler M.E."/>
        </authorList>
    </citation>
    <scope>NUCLEOTIDE SEQUENCE</scope>
</reference>
<protein>
    <submittedName>
        <fullName evidence="1">Uncharacterized protein</fullName>
    </submittedName>
</protein>
<proteinExistence type="predicted"/>
<organism evidence="1">
    <name type="scientific">marine metagenome</name>
    <dbReference type="NCBI Taxonomy" id="408172"/>
    <lineage>
        <taxon>unclassified sequences</taxon>
        <taxon>metagenomes</taxon>
        <taxon>ecological metagenomes</taxon>
    </lineage>
</organism>
<evidence type="ECO:0000313" key="1">
    <source>
        <dbReference type="EMBL" id="SVA73555.1"/>
    </source>
</evidence>
<dbReference type="AlphaFoldDB" id="A0A381Y994"/>
<accession>A0A381Y994</accession>
<gene>
    <name evidence="1" type="ORF">METZ01_LOCUS126409</name>
</gene>
<name>A0A381Y994_9ZZZZ</name>
<dbReference type="EMBL" id="UINC01017673">
    <property type="protein sequence ID" value="SVA73555.1"/>
    <property type="molecule type" value="Genomic_DNA"/>
</dbReference>